<feature type="transmembrane region" description="Helical" evidence="7">
    <location>
        <begin position="89"/>
        <end position="110"/>
    </location>
</feature>
<dbReference type="EMBL" id="CAJPVJ010001620">
    <property type="protein sequence ID" value="CAG2165049.1"/>
    <property type="molecule type" value="Genomic_DNA"/>
</dbReference>
<dbReference type="EMBL" id="OC916445">
    <property type="protein sequence ID" value="CAD7644305.1"/>
    <property type="molecule type" value="Genomic_DNA"/>
</dbReference>
<dbReference type="Gene3D" id="1.10.3860.10">
    <property type="entry name" value="Sodium:dicarboxylate symporter"/>
    <property type="match status" value="1"/>
</dbReference>
<evidence type="ECO:0000256" key="1">
    <source>
        <dbReference type="ARBA" id="ARBA00004141"/>
    </source>
</evidence>
<dbReference type="PANTHER" id="PTHR11958:SF63">
    <property type="entry name" value="AMINO ACID TRANSPORTER"/>
    <property type="match status" value="1"/>
</dbReference>
<evidence type="ECO:0000256" key="2">
    <source>
        <dbReference type="ARBA" id="ARBA00006148"/>
    </source>
</evidence>
<feature type="transmembrane region" description="Helical" evidence="7">
    <location>
        <begin position="52"/>
        <end position="69"/>
    </location>
</feature>
<evidence type="ECO:0000256" key="7">
    <source>
        <dbReference type="RuleBase" id="RU361216"/>
    </source>
</evidence>
<dbReference type="GO" id="GO:0015175">
    <property type="term" value="F:neutral L-amino acid transmembrane transporter activity"/>
    <property type="evidence" value="ECO:0007669"/>
    <property type="project" value="TreeGrafter"/>
</dbReference>
<evidence type="ECO:0000256" key="4">
    <source>
        <dbReference type="ARBA" id="ARBA00022692"/>
    </source>
</evidence>
<dbReference type="PANTHER" id="PTHR11958">
    <property type="entry name" value="SODIUM/DICARBOXYLATE SYMPORTER-RELATED"/>
    <property type="match status" value="1"/>
</dbReference>
<accession>A0A7R9LMB0</accession>
<dbReference type="Pfam" id="PF00375">
    <property type="entry name" value="SDF"/>
    <property type="match status" value="1"/>
</dbReference>
<keyword evidence="4 7" id="KW-0812">Transmembrane</keyword>
<keyword evidence="6 7" id="KW-0472">Membrane</keyword>
<proteinExistence type="inferred from homology"/>
<evidence type="ECO:0000256" key="6">
    <source>
        <dbReference type="ARBA" id="ARBA00023136"/>
    </source>
</evidence>
<dbReference type="AlphaFoldDB" id="A0A7R9LMB0"/>
<dbReference type="InterPro" id="IPR001991">
    <property type="entry name" value="Na-dicarboxylate_symporter"/>
</dbReference>
<name>A0A7R9LMB0_9ACAR</name>
<dbReference type="OrthoDB" id="5877963at2759"/>
<evidence type="ECO:0000313" key="9">
    <source>
        <dbReference type="Proteomes" id="UP000728032"/>
    </source>
</evidence>
<protein>
    <recommendedName>
        <fullName evidence="7">Amino acid transporter</fullName>
    </recommendedName>
</protein>
<keyword evidence="9" id="KW-1185">Reference proteome</keyword>
<comment type="similarity">
    <text evidence="2 7">Belongs to the dicarboxylate/amino acid:cation symporter (DAACS) (TC 2.A.23) family.</text>
</comment>
<evidence type="ECO:0000313" key="8">
    <source>
        <dbReference type="EMBL" id="CAD7644305.1"/>
    </source>
</evidence>
<reference evidence="8" key="1">
    <citation type="submission" date="2020-11" db="EMBL/GenBank/DDBJ databases">
        <authorList>
            <person name="Tran Van P."/>
        </authorList>
    </citation>
    <scope>NUCLEOTIDE SEQUENCE</scope>
</reference>
<comment type="subcellular location">
    <subcellularLocation>
        <location evidence="1 7">Membrane</location>
        <topology evidence="1 7">Multi-pass membrane protein</topology>
    </subcellularLocation>
</comment>
<dbReference type="SUPFAM" id="SSF118215">
    <property type="entry name" value="Proton glutamate symport protein"/>
    <property type="match status" value="1"/>
</dbReference>
<dbReference type="InterPro" id="IPR036458">
    <property type="entry name" value="Na:dicarbo_symporter_sf"/>
</dbReference>
<feature type="transmembrane region" description="Helical" evidence="7">
    <location>
        <begin position="20"/>
        <end position="40"/>
    </location>
</feature>
<gene>
    <name evidence="8" type="ORF">ONB1V03_LOCUS4595</name>
</gene>
<keyword evidence="5 7" id="KW-1133">Transmembrane helix</keyword>
<keyword evidence="3 7" id="KW-0813">Transport</keyword>
<dbReference type="InterPro" id="IPR050746">
    <property type="entry name" value="DAACS"/>
</dbReference>
<keyword evidence="7" id="KW-0769">Symport</keyword>
<comment type="caution">
    <text evidence="7">Lacks conserved residue(s) required for the propagation of feature annotation.</text>
</comment>
<dbReference type="GO" id="GO:0005886">
    <property type="term" value="C:plasma membrane"/>
    <property type="evidence" value="ECO:0007669"/>
    <property type="project" value="TreeGrafter"/>
</dbReference>
<evidence type="ECO:0000256" key="3">
    <source>
        <dbReference type="ARBA" id="ARBA00022448"/>
    </source>
</evidence>
<organism evidence="8">
    <name type="scientific">Oppiella nova</name>
    <dbReference type="NCBI Taxonomy" id="334625"/>
    <lineage>
        <taxon>Eukaryota</taxon>
        <taxon>Metazoa</taxon>
        <taxon>Ecdysozoa</taxon>
        <taxon>Arthropoda</taxon>
        <taxon>Chelicerata</taxon>
        <taxon>Arachnida</taxon>
        <taxon>Acari</taxon>
        <taxon>Acariformes</taxon>
        <taxon>Sarcoptiformes</taxon>
        <taxon>Oribatida</taxon>
        <taxon>Brachypylina</taxon>
        <taxon>Oppioidea</taxon>
        <taxon>Oppiidae</taxon>
        <taxon>Oppiella</taxon>
    </lineage>
</organism>
<evidence type="ECO:0000256" key="5">
    <source>
        <dbReference type="ARBA" id="ARBA00022989"/>
    </source>
</evidence>
<dbReference type="Proteomes" id="UP000728032">
    <property type="component" value="Unassembled WGS sequence"/>
</dbReference>
<dbReference type="GO" id="GO:0005313">
    <property type="term" value="F:L-glutamate transmembrane transporter activity"/>
    <property type="evidence" value="ECO:0007669"/>
    <property type="project" value="TreeGrafter"/>
</dbReference>
<sequence length="209" mass="22680">MFPDNVVGAMIMQLTQHMFSTNFIGICLFGIILGIAILLLDDKVPGTKHPAIIVAFGSNSSAITLPVTIECMENNVKLPKSVTRFVLPLGMNVHMNGFALYYPMMILFVAQMHGVEIGMQHMVMLTIMTLIMTIAIPAISSGGAVWVTFVAFCTSIGIDNPMDALAYIMTVDWIMGRLRTVTNVIGDCFVAAIVAKHCVANTPQNVDLV</sequence>
<dbReference type="GO" id="GO:0015501">
    <property type="term" value="F:glutamate:sodium symporter activity"/>
    <property type="evidence" value="ECO:0007669"/>
    <property type="project" value="TreeGrafter"/>
</dbReference>